<dbReference type="InterPro" id="IPR002912">
    <property type="entry name" value="ACT_dom"/>
</dbReference>
<gene>
    <name evidence="2" type="ORF">S06H3_17611</name>
</gene>
<dbReference type="Pfam" id="PF13740">
    <property type="entry name" value="ACT_6"/>
    <property type="match status" value="1"/>
</dbReference>
<proteinExistence type="inferred from homology"/>
<dbReference type="InterPro" id="IPR050990">
    <property type="entry name" value="UPF0237/GcvR_regulator"/>
</dbReference>
<dbReference type="NCBIfam" id="NF001220">
    <property type="entry name" value="PRK00194.1"/>
    <property type="match status" value="1"/>
</dbReference>
<dbReference type="Gene3D" id="3.30.70.260">
    <property type="match status" value="1"/>
</dbReference>
<organism evidence="2">
    <name type="scientific">marine sediment metagenome</name>
    <dbReference type="NCBI Taxonomy" id="412755"/>
    <lineage>
        <taxon>unclassified sequences</taxon>
        <taxon>metagenomes</taxon>
        <taxon>ecological metagenomes</taxon>
    </lineage>
</organism>
<protein>
    <recommendedName>
        <fullName evidence="1">ACT domain-containing protein</fullName>
    </recommendedName>
</protein>
<dbReference type="CDD" id="cd04872">
    <property type="entry name" value="ACT_1ZPV"/>
    <property type="match status" value="1"/>
</dbReference>
<dbReference type="HAMAP" id="MF_01054">
    <property type="entry name" value="UPF0237"/>
    <property type="match status" value="1"/>
</dbReference>
<evidence type="ECO:0000259" key="1">
    <source>
        <dbReference type="PROSITE" id="PS51671"/>
    </source>
</evidence>
<dbReference type="PANTHER" id="PTHR34875">
    <property type="entry name" value="UPF0237 PROTEIN MJ1558"/>
    <property type="match status" value="1"/>
</dbReference>
<comment type="caution">
    <text evidence="2">The sequence shown here is derived from an EMBL/GenBank/DDBJ whole genome shotgun (WGS) entry which is preliminary data.</text>
</comment>
<sequence>MTKKKERAVITVTGVDHPGIVAAVTTELAKLNVNIEDISQTILQDFFTMIMLVDVRGVKRSEVQKALDRVAGKQKVKIIMQHEDLFRYMHRV</sequence>
<feature type="domain" description="ACT" evidence="1">
    <location>
        <begin position="9"/>
        <end position="81"/>
    </location>
</feature>
<dbReference type="PROSITE" id="PS51671">
    <property type="entry name" value="ACT"/>
    <property type="match status" value="1"/>
</dbReference>
<dbReference type="EMBL" id="BARV01008821">
    <property type="protein sequence ID" value="GAI08650.1"/>
    <property type="molecule type" value="Genomic_DNA"/>
</dbReference>
<name>X1M1V3_9ZZZZ</name>
<dbReference type="InterPro" id="IPR045865">
    <property type="entry name" value="ACT-like_dom_sf"/>
</dbReference>
<reference evidence="2" key="1">
    <citation type="journal article" date="2014" name="Front. Microbiol.">
        <title>High frequency of phylogenetically diverse reductive dehalogenase-homologous genes in deep subseafloor sedimentary metagenomes.</title>
        <authorList>
            <person name="Kawai M."/>
            <person name="Futagami T."/>
            <person name="Toyoda A."/>
            <person name="Takaki Y."/>
            <person name="Nishi S."/>
            <person name="Hori S."/>
            <person name="Arai W."/>
            <person name="Tsubouchi T."/>
            <person name="Morono Y."/>
            <person name="Uchiyama I."/>
            <person name="Ito T."/>
            <person name="Fujiyama A."/>
            <person name="Inagaki F."/>
            <person name="Takami H."/>
        </authorList>
    </citation>
    <scope>NUCLEOTIDE SEQUENCE</scope>
    <source>
        <strain evidence="2">Expedition CK06-06</strain>
    </source>
</reference>
<evidence type="ECO:0000313" key="2">
    <source>
        <dbReference type="EMBL" id="GAI08650.1"/>
    </source>
</evidence>
<dbReference type="AlphaFoldDB" id="X1M1V3"/>
<dbReference type="SUPFAM" id="SSF55021">
    <property type="entry name" value="ACT-like"/>
    <property type="match status" value="1"/>
</dbReference>
<dbReference type="InterPro" id="IPR022986">
    <property type="entry name" value="UPF0237_ACT"/>
</dbReference>
<accession>X1M1V3</accession>
<dbReference type="PANTHER" id="PTHR34875:SF6">
    <property type="entry name" value="UPF0237 PROTEIN MJ1558"/>
    <property type="match status" value="1"/>
</dbReference>